<keyword evidence="2" id="KW-1185">Reference proteome</keyword>
<reference evidence="1" key="1">
    <citation type="submission" date="2021-05" db="EMBL/GenBank/DDBJ databases">
        <authorList>
            <person name="Scholz U."/>
            <person name="Mascher M."/>
            <person name="Fiebig A."/>
        </authorList>
    </citation>
    <scope>NUCLEOTIDE SEQUENCE [LARGE SCALE GENOMIC DNA]</scope>
</reference>
<protein>
    <submittedName>
        <fullName evidence="1">Uncharacterized protein</fullName>
    </submittedName>
</protein>
<proteinExistence type="predicted"/>
<evidence type="ECO:0000313" key="1">
    <source>
        <dbReference type="EnsemblPlants" id="AVESA.00010b.r2.4CG1304820.1.CDS"/>
    </source>
</evidence>
<reference evidence="1" key="2">
    <citation type="submission" date="2025-09" db="UniProtKB">
        <authorList>
            <consortium name="EnsemblPlants"/>
        </authorList>
    </citation>
    <scope>IDENTIFICATION</scope>
</reference>
<dbReference type="Proteomes" id="UP001732700">
    <property type="component" value="Chromosome 4C"/>
</dbReference>
<sequence length="803" mass="86394">MGKKKGGAAADSTATVAATKKKGGSAAAGTSAAAGGKKKVAGTHVTNGAWRPSIIKASDLRLLCQDVVISAAVADVRVPSGETIPTSPAGFRVMFLAFVVRGLSLPLHTFLRGLLCFYGLQLHQLSPNSILHITCFITLCECWLGIKPHFGLFKRLFKLKRQSAFGSLVYDVGGCGIHVDPSTTYFDIKLTKSVQGWRDKWFYVRDQKAKDEHFGLAPFDPATPCKKMRSWKNVVMPSELAETDVLYQRVCDLESRIGAEDGGCALIRTWPRRRVQPLQARVHPMFQWSGADDATRVSADGMSASEVDKRIRLVMKCTVKDVIPSEPVVPPFDASNPPPEDWAMSPCMPPLPEGIIPREDLEEDESESTVPSDVEEEAPESESPDTRKRSRSEDSDASTPSTLGGATVGTESPIPAVPVRAMAPSSRKKMRLPKESSLESAAATFDLDNFNCQEASSSSGDVEFLKELGVAASRAKAEVKRAPSPLAAAHSGHNSLSSPHVGEHRMVARMTVQQTSSESLEDHPLVKEAAQVAEQVMAMGRQHAMLESRHRVVETEHNALLRNVATLEKTLAAAMKGRDEAITARNDAQKREEDLRASFVAREKLFEVQLFSVTKALSDADDLSFDPQALCRDDALAGAVSVVEDRSAAVQNTLSKAKVTLSPLREELMPKAELVDNVDELVESLAGGVPAKYKNSLRAAGATMSLAMVQAHRVEIDPSAVSKTMLVGTDGQHVVFAPFATACAKYGHSLINTIAKYSEELQRAKKVAKASASGAGGKSVASDTATDLTKPPKPSKSKKPAAP</sequence>
<evidence type="ECO:0000313" key="2">
    <source>
        <dbReference type="Proteomes" id="UP001732700"/>
    </source>
</evidence>
<organism evidence="1 2">
    <name type="scientific">Avena sativa</name>
    <name type="common">Oat</name>
    <dbReference type="NCBI Taxonomy" id="4498"/>
    <lineage>
        <taxon>Eukaryota</taxon>
        <taxon>Viridiplantae</taxon>
        <taxon>Streptophyta</taxon>
        <taxon>Embryophyta</taxon>
        <taxon>Tracheophyta</taxon>
        <taxon>Spermatophyta</taxon>
        <taxon>Magnoliopsida</taxon>
        <taxon>Liliopsida</taxon>
        <taxon>Poales</taxon>
        <taxon>Poaceae</taxon>
        <taxon>BOP clade</taxon>
        <taxon>Pooideae</taxon>
        <taxon>Poodae</taxon>
        <taxon>Poeae</taxon>
        <taxon>Poeae Chloroplast Group 1 (Aveneae type)</taxon>
        <taxon>Aveninae</taxon>
        <taxon>Avena</taxon>
    </lineage>
</organism>
<accession>A0ACD5X127</accession>
<dbReference type="EnsemblPlants" id="AVESA.00010b.r2.4CG1304820.1">
    <property type="protein sequence ID" value="AVESA.00010b.r2.4CG1304820.1.CDS"/>
    <property type="gene ID" value="AVESA.00010b.r2.4CG1304820"/>
</dbReference>
<name>A0ACD5X127_AVESA</name>